<keyword evidence="3" id="KW-0540">Nuclease</keyword>
<dbReference type="AlphaFoldDB" id="A0A0G4J8M9"/>
<evidence type="ECO:0000313" key="9">
    <source>
        <dbReference type="Proteomes" id="UP000039324"/>
    </source>
</evidence>
<dbReference type="Gene3D" id="3.30.420.10">
    <property type="entry name" value="Ribonuclease H-like superfamily/Ribonuclease H"/>
    <property type="match status" value="1"/>
</dbReference>
<accession>A0A0G4J8M9</accession>
<keyword evidence="2" id="KW-0548">Nucleotidyltransferase</keyword>
<dbReference type="GO" id="GO:0003676">
    <property type="term" value="F:nucleic acid binding"/>
    <property type="evidence" value="ECO:0007669"/>
    <property type="project" value="InterPro"/>
</dbReference>
<dbReference type="GO" id="GO:0016787">
    <property type="term" value="F:hydrolase activity"/>
    <property type="evidence" value="ECO:0007669"/>
    <property type="project" value="UniProtKB-KW"/>
</dbReference>
<dbReference type="SUPFAM" id="SSF56672">
    <property type="entry name" value="DNA/RNA polymerases"/>
    <property type="match status" value="1"/>
</dbReference>
<sequence>MASETTSSTDEHMGVKDEDVSILPRVAKLDSTSILKLKEQYDRYCAVVIDREGNRPEAARIKPQAIRFCFTTPQLTCIALNHLFLTNVDLLTDDDLEGRIESQIKKLPASLGLTTQDIEAKIANETVDDLQRVVLEGIRVPYELDSGCRGGNIMPGHIAVQLKEATFRDVQQRDVTSAEGKVIGTITRTVQVPITILETEVGNLTLYHVTYYVCDEIPVILFDKPVDVEPMVTQLKQDATPYRCKPRFYNPKQKEFLDDMISMLKENGLVYMNMNSRWASPVLVVKKPKGDGYRLCVDLRQTAKDLQQFLWAANWMRTHVPGYASIVRPLQELLDIAKEELKRIRSSSPSCVSLDALGWSDQHSKSFEDVRFALIQHVQLAFPKEDYQTCLFTDASDAAWSAVVTQIPMEDVNLPVCEQRHEPLAFYGKRFSGAEIRWPTIEKEAAAIINATQRGDFLLQTSREFLLYCDHRNLTFIFDRNSEIKKHTAQKLERWALHLQGFSYKMKEIAGTDNVWADLLTRWGAGRIALSCRATRIMQMDDLRVTPRQHPEFSWPTEKEIRDSQRFLSREEKIEDGVYFDEADRLWKNESKAVLIPCHQDCKSLRLRILVIGHCASAGHRASEVTKQMITERFFWTKINQDIEAMCQQCLHCITTRGGKKVPRPLGEALHGHQPFDVLTMDYLYVEPVRGADHKYKYILLLKDDFSGYVRLIPSAEATSRVAAEALNQWIADFATPEYLVTDGGSHFTAEVMEELTRLRDVQHHITTAYCPPERGPD</sequence>
<keyword evidence="1" id="KW-0808">Transferase</keyword>
<evidence type="ECO:0000256" key="6">
    <source>
        <dbReference type="ARBA" id="ARBA00022918"/>
    </source>
</evidence>
<proteinExistence type="predicted"/>
<dbReference type="GO" id="GO:0003964">
    <property type="term" value="F:RNA-directed DNA polymerase activity"/>
    <property type="evidence" value="ECO:0007669"/>
    <property type="project" value="UniProtKB-KW"/>
</dbReference>
<gene>
    <name evidence="8" type="ORF">PBRA_009573</name>
</gene>
<dbReference type="SUPFAM" id="SSF53098">
    <property type="entry name" value="Ribonuclease H-like"/>
    <property type="match status" value="1"/>
</dbReference>
<name>A0A0G4J8M9_PLABS</name>
<keyword evidence="5" id="KW-0378">Hydrolase</keyword>
<dbReference type="Pfam" id="PF17917">
    <property type="entry name" value="RT_RNaseH"/>
    <property type="match status" value="1"/>
</dbReference>
<keyword evidence="4" id="KW-0255">Endonuclease</keyword>
<dbReference type="InterPro" id="IPR041588">
    <property type="entry name" value="Integrase_H2C2"/>
</dbReference>
<keyword evidence="6" id="KW-0695">RNA-directed DNA polymerase</keyword>
<dbReference type="InterPro" id="IPR012337">
    <property type="entry name" value="RNaseH-like_sf"/>
</dbReference>
<evidence type="ECO:0000256" key="5">
    <source>
        <dbReference type="ARBA" id="ARBA00022801"/>
    </source>
</evidence>
<dbReference type="PANTHER" id="PTHR37984:SF5">
    <property type="entry name" value="PROTEIN NYNRIN-LIKE"/>
    <property type="match status" value="1"/>
</dbReference>
<evidence type="ECO:0000256" key="3">
    <source>
        <dbReference type="ARBA" id="ARBA00022722"/>
    </source>
</evidence>
<dbReference type="Pfam" id="PF00665">
    <property type="entry name" value="rve"/>
    <property type="match status" value="1"/>
</dbReference>
<keyword evidence="9" id="KW-1185">Reference proteome</keyword>
<dbReference type="InterPro" id="IPR041373">
    <property type="entry name" value="RT_RNaseH"/>
</dbReference>
<dbReference type="InterPro" id="IPR036397">
    <property type="entry name" value="RNaseH_sf"/>
</dbReference>
<dbReference type="InterPro" id="IPR001584">
    <property type="entry name" value="Integrase_cat-core"/>
</dbReference>
<protein>
    <recommendedName>
        <fullName evidence="7">Integrase catalytic domain-containing protein</fullName>
    </recommendedName>
</protein>
<dbReference type="Gene3D" id="3.10.10.10">
    <property type="entry name" value="HIV Type 1 Reverse Transcriptase, subunit A, domain 1"/>
    <property type="match status" value="1"/>
</dbReference>
<dbReference type="GO" id="GO:0004519">
    <property type="term" value="F:endonuclease activity"/>
    <property type="evidence" value="ECO:0007669"/>
    <property type="project" value="UniProtKB-KW"/>
</dbReference>
<dbReference type="Proteomes" id="UP000039324">
    <property type="component" value="Unassembled WGS sequence"/>
</dbReference>
<dbReference type="PROSITE" id="PS50994">
    <property type="entry name" value="INTEGRASE"/>
    <property type="match status" value="1"/>
</dbReference>
<dbReference type="GO" id="GO:0015074">
    <property type="term" value="P:DNA integration"/>
    <property type="evidence" value="ECO:0007669"/>
    <property type="project" value="InterPro"/>
</dbReference>
<evidence type="ECO:0000256" key="4">
    <source>
        <dbReference type="ARBA" id="ARBA00022759"/>
    </source>
</evidence>
<dbReference type="CDD" id="cd09274">
    <property type="entry name" value="RNase_HI_RT_Ty3"/>
    <property type="match status" value="1"/>
</dbReference>
<dbReference type="OrthoDB" id="422540at2759"/>
<dbReference type="PANTHER" id="PTHR37984">
    <property type="entry name" value="PROTEIN CBG26694"/>
    <property type="match status" value="1"/>
</dbReference>
<evidence type="ECO:0000256" key="1">
    <source>
        <dbReference type="ARBA" id="ARBA00022679"/>
    </source>
</evidence>
<dbReference type="STRING" id="37360.A0A0G4J8M9"/>
<dbReference type="Pfam" id="PF17921">
    <property type="entry name" value="Integrase_H2C2"/>
    <property type="match status" value="1"/>
</dbReference>
<feature type="domain" description="Integrase catalytic" evidence="7">
    <location>
        <begin position="671"/>
        <end position="778"/>
    </location>
</feature>
<dbReference type="InterPro" id="IPR050951">
    <property type="entry name" value="Retrovirus_Pol_polyprotein"/>
</dbReference>
<organism evidence="8 9">
    <name type="scientific">Plasmodiophora brassicae</name>
    <name type="common">Clubroot disease agent</name>
    <dbReference type="NCBI Taxonomy" id="37360"/>
    <lineage>
        <taxon>Eukaryota</taxon>
        <taxon>Sar</taxon>
        <taxon>Rhizaria</taxon>
        <taxon>Endomyxa</taxon>
        <taxon>Phytomyxea</taxon>
        <taxon>Plasmodiophorida</taxon>
        <taxon>Plasmodiophoridae</taxon>
        <taxon>Plasmodiophora</taxon>
    </lineage>
</organism>
<reference evidence="8 9" key="1">
    <citation type="submission" date="2015-02" db="EMBL/GenBank/DDBJ databases">
        <authorList>
            <person name="Chooi Y.-H."/>
        </authorList>
    </citation>
    <scope>NUCLEOTIDE SEQUENCE [LARGE SCALE GENOMIC DNA]</scope>
    <source>
        <strain evidence="8">E3</strain>
    </source>
</reference>
<dbReference type="Gene3D" id="1.10.340.70">
    <property type="match status" value="1"/>
</dbReference>
<evidence type="ECO:0000313" key="8">
    <source>
        <dbReference type="EMBL" id="CEP03993.1"/>
    </source>
</evidence>
<dbReference type="InterPro" id="IPR043502">
    <property type="entry name" value="DNA/RNA_pol_sf"/>
</dbReference>
<dbReference type="EMBL" id="CDSF01000164">
    <property type="protein sequence ID" value="CEP03993.1"/>
    <property type="molecule type" value="Genomic_DNA"/>
</dbReference>
<evidence type="ECO:0000256" key="2">
    <source>
        <dbReference type="ARBA" id="ARBA00022695"/>
    </source>
</evidence>
<evidence type="ECO:0000259" key="7">
    <source>
        <dbReference type="PROSITE" id="PS50994"/>
    </source>
</evidence>